<sequence>MYVNDNALCINHDATTELDKLDDFFVKKPGSIGDLDIYLGGKIMKCDIDEESNENEYIPAWGISPTKYQPKRNTTSPFANGYRPELDVSPVLDPVLCSYYQSQIGILRWMVELGRIDIITEVSGFASQLAKPQESHLEAVFRVFSYLQYKKNSVMIFNPSYPENDHDDNFPKQDWNNFYGEVKEELPPLMPKPLEVILQLFCDSEFAGDGNSRRSRTGFFVLLNEAPIQWFSRNKTRIKNSVFSAESIHCYEDRTGRCKKSSDTKSV</sequence>
<dbReference type="OrthoDB" id="420989at2759"/>
<dbReference type="InParanoid" id="A0A1E7FF08"/>
<dbReference type="AlphaFoldDB" id="A0A1E7FF08"/>
<evidence type="ECO:0008006" key="3">
    <source>
        <dbReference type="Google" id="ProtNLM"/>
    </source>
</evidence>
<evidence type="ECO:0000313" key="1">
    <source>
        <dbReference type="EMBL" id="OEU16724.1"/>
    </source>
</evidence>
<dbReference type="PANTHER" id="PTHR11439:SF483">
    <property type="entry name" value="PEPTIDE SYNTHASE GLIP-LIKE, PUTATIVE (AFU_ORTHOLOGUE AFUA_3G12920)-RELATED"/>
    <property type="match status" value="1"/>
</dbReference>
<name>A0A1E7FF08_9STRA</name>
<evidence type="ECO:0000313" key="2">
    <source>
        <dbReference type="Proteomes" id="UP000095751"/>
    </source>
</evidence>
<dbReference type="PANTHER" id="PTHR11439">
    <property type="entry name" value="GAG-POL-RELATED RETROTRANSPOSON"/>
    <property type="match status" value="1"/>
</dbReference>
<proteinExistence type="predicted"/>
<dbReference type="EMBL" id="KV784358">
    <property type="protein sequence ID" value="OEU16724.1"/>
    <property type="molecule type" value="Genomic_DNA"/>
</dbReference>
<gene>
    <name evidence="1" type="ORF">FRACYDRAFT_239319</name>
</gene>
<keyword evidence="2" id="KW-1185">Reference proteome</keyword>
<protein>
    <recommendedName>
        <fullName evidence="3">Reverse transcriptase Ty1/copia-type domain-containing protein</fullName>
    </recommendedName>
</protein>
<reference evidence="1 2" key="1">
    <citation type="submission" date="2016-09" db="EMBL/GenBank/DDBJ databases">
        <title>Extensive genetic diversity and differential bi-allelic expression allows diatom success in the polar Southern Ocean.</title>
        <authorList>
            <consortium name="DOE Joint Genome Institute"/>
            <person name="Mock T."/>
            <person name="Otillar R.P."/>
            <person name="Strauss J."/>
            <person name="Dupont C."/>
            <person name="Frickenhaus S."/>
            <person name="Maumus F."/>
            <person name="Mcmullan M."/>
            <person name="Sanges R."/>
            <person name="Schmutz J."/>
            <person name="Toseland A."/>
            <person name="Valas R."/>
            <person name="Veluchamy A."/>
            <person name="Ward B.J."/>
            <person name="Allen A."/>
            <person name="Barry K."/>
            <person name="Falciatore A."/>
            <person name="Ferrante M."/>
            <person name="Fortunato A.E."/>
            <person name="Gloeckner G."/>
            <person name="Gruber A."/>
            <person name="Hipkin R."/>
            <person name="Janech M."/>
            <person name="Kroth P."/>
            <person name="Leese F."/>
            <person name="Lindquist E."/>
            <person name="Lyon B.R."/>
            <person name="Martin J."/>
            <person name="Mayer C."/>
            <person name="Parker M."/>
            <person name="Quesneville H."/>
            <person name="Raymond J."/>
            <person name="Uhlig C."/>
            <person name="Valentin K.U."/>
            <person name="Worden A.Z."/>
            <person name="Armbrust E.V."/>
            <person name="Bowler C."/>
            <person name="Green B."/>
            <person name="Moulton V."/>
            <person name="Van Oosterhout C."/>
            <person name="Grigoriev I."/>
        </authorList>
    </citation>
    <scope>NUCLEOTIDE SEQUENCE [LARGE SCALE GENOMIC DNA]</scope>
    <source>
        <strain evidence="1 2">CCMP1102</strain>
    </source>
</reference>
<accession>A0A1E7FF08</accession>
<dbReference type="Proteomes" id="UP000095751">
    <property type="component" value="Unassembled WGS sequence"/>
</dbReference>
<dbReference type="KEGG" id="fcy:FRACYDRAFT_239319"/>
<organism evidence="1 2">
    <name type="scientific">Fragilariopsis cylindrus CCMP1102</name>
    <dbReference type="NCBI Taxonomy" id="635003"/>
    <lineage>
        <taxon>Eukaryota</taxon>
        <taxon>Sar</taxon>
        <taxon>Stramenopiles</taxon>
        <taxon>Ochrophyta</taxon>
        <taxon>Bacillariophyta</taxon>
        <taxon>Bacillariophyceae</taxon>
        <taxon>Bacillariophycidae</taxon>
        <taxon>Bacillariales</taxon>
        <taxon>Bacillariaceae</taxon>
        <taxon>Fragilariopsis</taxon>
    </lineage>
</organism>